<evidence type="ECO:0000313" key="3">
    <source>
        <dbReference type="Proteomes" id="UP001143981"/>
    </source>
</evidence>
<comment type="caution">
    <text evidence="2">The sequence shown here is derived from an EMBL/GenBank/DDBJ whole genome shotgun (WGS) entry which is preliminary data.</text>
</comment>
<gene>
    <name evidence="2" type="ORF">LPJ61_004805</name>
</gene>
<dbReference type="Pfam" id="PF01323">
    <property type="entry name" value="DSBA"/>
    <property type="match status" value="1"/>
</dbReference>
<organism evidence="2 3">
    <name type="scientific">Coemansia biformis</name>
    <dbReference type="NCBI Taxonomy" id="1286918"/>
    <lineage>
        <taxon>Eukaryota</taxon>
        <taxon>Fungi</taxon>
        <taxon>Fungi incertae sedis</taxon>
        <taxon>Zoopagomycota</taxon>
        <taxon>Kickxellomycotina</taxon>
        <taxon>Kickxellomycetes</taxon>
        <taxon>Kickxellales</taxon>
        <taxon>Kickxellaceae</taxon>
        <taxon>Coemansia</taxon>
    </lineage>
</organism>
<feature type="domain" description="DSBA-like thioredoxin" evidence="1">
    <location>
        <begin position="10"/>
        <end position="210"/>
    </location>
</feature>
<proteinExistence type="predicted"/>
<dbReference type="CDD" id="cd03024">
    <property type="entry name" value="DsbA_FrnE"/>
    <property type="match status" value="1"/>
</dbReference>
<dbReference type="InterPro" id="IPR001853">
    <property type="entry name" value="DSBA-like_thioredoxin_dom"/>
</dbReference>
<dbReference type="AlphaFoldDB" id="A0A9W7Y8K7"/>
<dbReference type="InterPro" id="IPR036249">
    <property type="entry name" value="Thioredoxin-like_sf"/>
</dbReference>
<evidence type="ECO:0000259" key="1">
    <source>
        <dbReference type="Pfam" id="PF01323"/>
    </source>
</evidence>
<dbReference type="PANTHER" id="PTHR13887">
    <property type="entry name" value="GLUTATHIONE S-TRANSFERASE KAPPA"/>
    <property type="match status" value="1"/>
</dbReference>
<protein>
    <recommendedName>
        <fullName evidence="1">DSBA-like thioredoxin domain-containing protein</fullName>
    </recommendedName>
</protein>
<keyword evidence="3" id="KW-1185">Reference proteome</keyword>
<dbReference type="OrthoDB" id="1930760at2759"/>
<dbReference type="Proteomes" id="UP001143981">
    <property type="component" value="Unassembled WGS sequence"/>
</dbReference>
<dbReference type="GO" id="GO:0016491">
    <property type="term" value="F:oxidoreductase activity"/>
    <property type="evidence" value="ECO:0007669"/>
    <property type="project" value="InterPro"/>
</dbReference>
<dbReference type="Gene3D" id="3.40.30.10">
    <property type="entry name" value="Glutaredoxin"/>
    <property type="match status" value="1"/>
</dbReference>
<sequence>MAATARTLRVRVVIDTICPWCYVGKRRIDKAIELAKQKWPGLDVSLEYMPYQLDPGMGRGIDKLEMYQEKFGSRASGIFERLAAVGREDGIELKFGGKVSNTLDSHRLIDYAKLQGGSKAENKVIVSLLRRYFEQEQDIGDIGTLVGAATDAALDPLATKEYLLSTDGVEAIKARIGQAKQLGVTGVPFYIINDRFGVSGAEMPETLLAAFEKALDSA</sequence>
<dbReference type="EMBL" id="JANBOI010001256">
    <property type="protein sequence ID" value="KAJ1727029.1"/>
    <property type="molecule type" value="Genomic_DNA"/>
</dbReference>
<dbReference type="SUPFAM" id="SSF52833">
    <property type="entry name" value="Thioredoxin-like"/>
    <property type="match status" value="1"/>
</dbReference>
<evidence type="ECO:0000313" key="2">
    <source>
        <dbReference type="EMBL" id="KAJ1727029.1"/>
    </source>
</evidence>
<dbReference type="PANTHER" id="PTHR13887:SF41">
    <property type="entry name" value="THIOREDOXIN SUPERFAMILY PROTEIN"/>
    <property type="match status" value="1"/>
</dbReference>
<name>A0A9W7Y8K7_9FUNG</name>
<reference evidence="2" key="1">
    <citation type="submission" date="2022-07" db="EMBL/GenBank/DDBJ databases">
        <title>Phylogenomic reconstructions and comparative analyses of Kickxellomycotina fungi.</title>
        <authorList>
            <person name="Reynolds N.K."/>
            <person name="Stajich J.E."/>
            <person name="Barry K."/>
            <person name="Grigoriev I.V."/>
            <person name="Crous P."/>
            <person name="Smith M.E."/>
        </authorList>
    </citation>
    <scope>NUCLEOTIDE SEQUENCE</scope>
    <source>
        <strain evidence="2">BCRC 34381</strain>
    </source>
</reference>
<accession>A0A9W7Y8K7</accession>